<keyword evidence="2" id="KW-1185">Reference proteome</keyword>
<protein>
    <submittedName>
        <fullName evidence="1">DUF1579 domain-containing protein</fullName>
    </submittedName>
</protein>
<evidence type="ECO:0000313" key="1">
    <source>
        <dbReference type="EMBL" id="MEP1061991.1"/>
    </source>
</evidence>
<dbReference type="Proteomes" id="UP001476950">
    <property type="component" value="Unassembled WGS sequence"/>
</dbReference>
<name>A0ABV0KRX1_9CYAN</name>
<gene>
    <name evidence="1" type="ORF">NDI38_26815</name>
</gene>
<accession>A0ABV0KRX1</accession>
<reference evidence="1 2" key="1">
    <citation type="submission" date="2022-04" db="EMBL/GenBank/DDBJ databases">
        <title>Positive selection, recombination, and allopatry shape intraspecific diversity of widespread and dominant cyanobacteria.</title>
        <authorList>
            <person name="Wei J."/>
            <person name="Shu W."/>
            <person name="Hu C."/>
        </authorList>
    </citation>
    <scope>NUCLEOTIDE SEQUENCE [LARGE SCALE GENOMIC DNA]</scope>
    <source>
        <strain evidence="1 2">AS-A4</strain>
    </source>
</reference>
<organism evidence="1 2">
    <name type="scientific">Stenomitos frigidus AS-A4</name>
    <dbReference type="NCBI Taxonomy" id="2933935"/>
    <lineage>
        <taxon>Bacteria</taxon>
        <taxon>Bacillati</taxon>
        <taxon>Cyanobacteriota</taxon>
        <taxon>Cyanophyceae</taxon>
        <taxon>Leptolyngbyales</taxon>
        <taxon>Leptolyngbyaceae</taxon>
        <taxon>Stenomitos</taxon>
    </lineage>
</organism>
<dbReference type="Pfam" id="PF07617">
    <property type="entry name" value="DUF1579"/>
    <property type="match status" value="1"/>
</dbReference>
<dbReference type="InterPro" id="IPR011473">
    <property type="entry name" value="DUF1579"/>
</dbReference>
<proteinExistence type="predicted"/>
<sequence length="143" mass="16123">MYFQGVWRCEQPTAGTAESVALTWKVERALNGFWFIGYAEEMPSATKAQPISSRDFLGYDTAAKRFVRSVVVGNGNALNLTSSGWQNNQFVWQGSVVRTGRAMPIREVITKESANRFTAIYFVLHAAKEGWQPVVNEICRRQI</sequence>
<evidence type="ECO:0000313" key="2">
    <source>
        <dbReference type="Proteomes" id="UP001476950"/>
    </source>
</evidence>
<dbReference type="EMBL" id="JAMPLM010000050">
    <property type="protein sequence ID" value="MEP1061991.1"/>
    <property type="molecule type" value="Genomic_DNA"/>
</dbReference>
<comment type="caution">
    <text evidence="1">The sequence shown here is derived from an EMBL/GenBank/DDBJ whole genome shotgun (WGS) entry which is preliminary data.</text>
</comment>